<dbReference type="Pfam" id="PF00701">
    <property type="entry name" value="DHDPS"/>
    <property type="match status" value="1"/>
</dbReference>
<evidence type="ECO:0000256" key="3">
    <source>
        <dbReference type="PIRNR" id="PIRNR001365"/>
    </source>
</evidence>
<feature type="binding site" evidence="4">
    <location>
        <position position="209"/>
    </location>
    <ligand>
        <name>pyruvate</name>
        <dbReference type="ChEBI" id="CHEBI:15361"/>
    </ligand>
</feature>
<dbReference type="STRING" id="1612624.ADU59_21580"/>
<dbReference type="EMBL" id="LGLV01000014">
    <property type="protein sequence ID" value="OBZ93447.1"/>
    <property type="molecule type" value="Genomic_DNA"/>
</dbReference>
<dbReference type="GO" id="GO:0008840">
    <property type="term" value="F:4-hydroxy-tetrahydrodipicolinate synthase activity"/>
    <property type="evidence" value="ECO:0007669"/>
    <property type="project" value="TreeGrafter"/>
</dbReference>
<dbReference type="Gene3D" id="3.20.20.70">
    <property type="entry name" value="Aldolase class I"/>
    <property type="match status" value="1"/>
</dbReference>
<dbReference type="RefSeq" id="WP_068956392.1">
    <property type="nucleotide sequence ID" value="NZ_LGLV01000014.1"/>
</dbReference>
<organism evidence="5 6">
    <name type="scientific">Pararhizobium polonicum</name>
    <dbReference type="NCBI Taxonomy" id="1612624"/>
    <lineage>
        <taxon>Bacteria</taxon>
        <taxon>Pseudomonadati</taxon>
        <taxon>Pseudomonadota</taxon>
        <taxon>Alphaproteobacteria</taxon>
        <taxon>Hyphomicrobiales</taxon>
        <taxon>Rhizobiaceae</taxon>
        <taxon>Rhizobium/Agrobacterium group</taxon>
        <taxon>Pararhizobium</taxon>
    </lineage>
</organism>
<proteinExistence type="inferred from homology"/>
<evidence type="ECO:0008006" key="7">
    <source>
        <dbReference type="Google" id="ProtNLM"/>
    </source>
</evidence>
<dbReference type="PIRSF" id="PIRSF001365">
    <property type="entry name" value="DHDPS"/>
    <property type="match status" value="1"/>
</dbReference>
<evidence type="ECO:0000256" key="4">
    <source>
        <dbReference type="PIRSR" id="PIRSR001365-2"/>
    </source>
</evidence>
<dbReference type="Proteomes" id="UP000093111">
    <property type="component" value="Unassembled WGS sequence"/>
</dbReference>
<dbReference type="InterPro" id="IPR013785">
    <property type="entry name" value="Aldolase_TIM"/>
</dbReference>
<gene>
    <name evidence="5" type="ORF">ADU59_21580</name>
</gene>
<dbReference type="SUPFAM" id="SSF51569">
    <property type="entry name" value="Aldolase"/>
    <property type="match status" value="1"/>
</dbReference>
<sequence length="301" mass="32645">MPKKLSVVVVSLTPFDDQLKLDEPAFRTHLRRLKEARVSVYVGGSGSGEGYSLSVAERDRVLAIAVEELKGHVPCRAMGCEPRTANEMVEFLRAAERAGVDAAQIFSLDIGHGSKPSIAELEQYYNTTIGSVSLPVYLSSHHAAGYYVPPALIEKLANRFPNLVGIAYGGPSIPYLAELIERLGDRMEVHCAGPGNGLSVLAMGGNGFMGGEGNLTPRLVQSVIDGWSCGDYDKARLSFLKLMEFERAYTLYNGGSSMRSMKPLMNKFGLPSGKLRAPRLPISDTELGDLHAAVMRMELPI</sequence>
<keyword evidence="6" id="KW-1185">Reference proteome</keyword>
<reference evidence="5 6" key="1">
    <citation type="journal article" date="2016" name="Syst. Appl. Microbiol.">
        <title>Pararhizobium polonicum sp. nov. isolated from tumors on stone fruit rootstocks.</title>
        <authorList>
            <person name="Pulawska J."/>
            <person name="Kuzmanovic N."/>
            <person name="Willems A."/>
            <person name="Pothier J.F."/>
        </authorList>
    </citation>
    <scope>NUCLEOTIDE SEQUENCE [LARGE SCALE GENOMIC DNA]</scope>
    <source>
        <strain evidence="5 6">F5.1</strain>
    </source>
</reference>
<evidence type="ECO:0000256" key="2">
    <source>
        <dbReference type="ARBA" id="ARBA00023239"/>
    </source>
</evidence>
<keyword evidence="2 3" id="KW-0456">Lyase</keyword>
<dbReference type="SMART" id="SM01130">
    <property type="entry name" value="DHDPS"/>
    <property type="match status" value="1"/>
</dbReference>
<accession>A0A1C7NWP8</accession>
<name>A0A1C7NWP8_9HYPH</name>
<dbReference type="CDD" id="cd00408">
    <property type="entry name" value="DHDPS-like"/>
    <property type="match status" value="1"/>
</dbReference>
<evidence type="ECO:0000313" key="6">
    <source>
        <dbReference type="Proteomes" id="UP000093111"/>
    </source>
</evidence>
<dbReference type="PANTHER" id="PTHR12128">
    <property type="entry name" value="DIHYDRODIPICOLINATE SYNTHASE"/>
    <property type="match status" value="1"/>
</dbReference>
<comment type="similarity">
    <text evidence="1 3">Belongs to the DapA family.</text>
</comment>
<evidence type="ECO:0000313" key="5">
    <source>
        <dbReference type="EMBL" id="OBZ93447.1"/>
    </source>
</evidence>
<evidence type="ECO:0000256" key="1">
    <source>
        <dbReference type="ARBA" id="ARBA00007592"/>
    </source>
</evidence>
<dbReference type="PANTHER" id="PTHR12128:SF66">
    <property type="entry name" value="4-HYDROXY-2-OXOGLUTARATE ALDOLASE, MITOCHONDRIAL"/>
    <property type="match status" value="1"/>
</dbReference>
<comment type="caution">
    <text evidence="5">The sequence shown here is derived from an EMBL/GenBank/DDBJ whole genome shotgun (WGS) entry which is preliminary data.</text>
</comment>
<dbReference type="AlphaFoldDB" id="A0A1C7NWP8"/>
<dbReference type="OrthoDB" id="9796205at2"/>
<protein>
    <recommendedName>
        <fullName evidence="7">Dihydrodipicolinate synthetase</fullName>
    </recommendedName>
</protein>
<dbReference type="InterPro" id="IPR002220">
    <property type="entry name" value="DapA-like"/>
</dbReference>